<dbReference type="GO" id="GO:0015689">
    <property type="term" value="P:molybdate ion transport"/>
    <property type="evidence" value="ECO:0007669"/>
    <property type="project" value="InterPro"/>
</dbReference>
<evidence type="ECO:0000259" key="3">
    <source>
        <dbReference type="PROSITE" id="PS51866"/>
    </source>
</evidence>
<dbReference type="InterPro" id="IPR051815">
    <property type="entry name" value="Molybdate_resp_trans_reg"/>
</dbReference>
<dbReference type="AlphaFoldDB" id="A0AAJ2BJ25"/>
<evidence type="ECO:0000313" key="5">
    <source>
        <dbReference type="Proteomes" id="UP001268036"/>
    </source>
</evidence>
<protein>
    <submittedName>
        <fullName evidence="4">Molybdate transport system regulatory protein</fullName>
    </submittedName>
</protein>
<dbReference type="EMBL" id="JAVJAF010000001">
    <property type="protein sequence ID" value="MDR6233675.1"/>
    <property type="molecule type" value="Genomic_DNA"/>
</dbReference>
<evidence type="ECO:0000256" key="2">
    <source>
        <dbReference type="PROSITE-ProRule" id="PRU01213"/>
    </source>
</evidence>
<dbReference type="SUPFAM" id="SSF50331">
    <property type="entry name" value="MOP-like"/>
    <property type="match status" value="2"/>
</dbReference>
<accession>A0AAJ2BJ25</accession>
<dbReference type="NCBIfam" id="TIGR00638">
    <property type="entry name" value="Mop"/>
    <property type="match status" value="2"/>
</dbReference>
<keyword evidence="1 2" id="KW-0500">Molybdenum</keyword>
<feature type="domain" description="Mop" evidence="3">
    <location>
        <begin position="2"/>
        <end position="68"/>
    </location>
</feature>
<dbReference type="Pfam" id="PF03459">
    <property type="entry name" value="TOBE"/>
    <property type="match status" value="2"/>
</dbReference>
<organism evidence="4 5">
    <name type="scientific">Pseudomonas oryzihabitans</name>
    <dbReference type="NCBI Taxonomy" id="47885"/>
    <lineage>
        <taxon>Bacteria</taxon>
        <taxon>Pseudomonadati</taxon>
        <taxon>Pseudomonadota</taxon>
        <taxon>Gammaproteobacteria</taxon>
        <taxon>Pseudomonadales</taxon>
        <taxon>Pseudomonadaceae</taxon>
        <taxon>Pseudomonas</taxon>
    </lineage>
</organism>
<name>A0AAJ2BJ25_9PSED</name>
<evidence type="ECO:0000256" key="1">
    <source>
        <dbReference type="ARBA" id="ARBA00022505"/>
    </source>
</evidence>
<dbReference type="PANTHER" id="PTHR30432">
    <property type="entry name" value="TRANSCRIPTIONAL REGULATOR MODE"/>
    <property type="match status" value="1"/>
</dbReference>
<dbReference type="InterPro" id="IPR004606">
    <property type="entry name" value="Mop_domain"/>
</dbReference>
<sequence>MNISARNVFQGIVSAVSEGPVNAEVRLQLRGGTELVAVITRESLQHLALAPGKPVVALVKAPWVMVMAANSGLHLSARNRLVGTVESIRDGAIHAEVSIALPGDERVVALISRDAVRELQLAPGVAATAVFKASHVILGVPTDS</sequence>
<dbReference type="InterPro" id="IPR008995">
    <property type="entry name" value="Mo/tungstate-bd_C_term_dom"/>
</dbReference>
<gene>
    <name evidence="4" type="ORF">QE440_001416</name>
</gene>
<comment type="caution">
    <text evidence="4">The sequence shown here is derived from an EMBL/GenBank/DDBJ whole genome shotgun (WGS) entry which is preliminary data.</text>
</comment>
<dbReference type="RefSeq" id="WP_140220578.1">
    <property type="nucleotide sequence ID" value="NZ_CP021645.1"/>
</dbReference>
<dbReference type="PANTHER" id="PTHR30432:SF1">
    <property type="entry name" value="DNA-BINDING TRANSCRIPTIONAL DUAL REGULATOR MODE"/>
    <property type="match status" value="1"/>
</dbReference>
<dbReference type="InterPro" id="IPR005116">
    <property type="entry name" value="Transp-assoc_OB_typ1"/>
</dbReference>
<proteinExistence type="predicted"/>
<feature type="domain" description="Mop" evidence="3">
    <location>
        <begin position="74"/>
        <end position="140"/>
    </location>
</feature>
<reference evidence="4" key="1">
    <citation type="submission" date="2023-08" db="EMBL/GenBank/DDBJ databases">
        <title>Functional and genomic diversity of the sorghum phyllosphere microbiome.</title>
        <authorList>
            <person name="Shade A."/>
        </authorList>
    </citation>
    <scope>NUCLEOTIDE SEQUENCE</scope>
    <source>
        <strain evidence="4">SORGH_AS_0201</strain>
    </source>
</reference>
<dbReference type="Proteomes" id="UP001268036">
    <property type="component" value="Unassembled WGS sequence"/>
</dbReference>
<evidence type="ECO:0000313" key="4">
    <source>
        <dbReference type="EMBL" id="MDR6233675.1"/>
    </source>
</evidence>
<dbReference type="Gene3D" id="2.40.50.100">
    <property type="match status" value="2"/>
</dbReference>
<dbReference type="PROSITE" id="PS51866">
    <property type="entry name" value="MOP"/>
    <property type="match status" value="2"/>
</dbReference>